<gene>
    <name evidence="2" type="ORF">FIBSPDRAFT_970161</name>
</gene>
<evidence type="ECO:0000256" key="1">
    <source>
        <dbReference type="SAM" id="MobiDB-lite"/>
    </source>
</evidence>
<keyword evidence="3" id="KW-1185">Reference proteome</keyword>
<evidence type="ECO:0000313" key="3">
    <source>
        <dbReference type="Proteomes" id="UP000076532"/>
    </source>
</evidence>
<dbReference type="Proteomes" id="UP000076532">
    <property type="component" value="Unassembled WGS sequence"/>
</dbReference>
<reference evidence="2 3" key="1">
    <citation type="journal article" date="2016" name="Mol. Biol. Evol.">
        <title>Comparative Genomics of Early-Diverging Mushroom-Forming Fungi Provides Insights into the Origins of Lignocellulose Decay Capabilities.</title>
        <authorList>
            <person name="Nagy L.G."/>
            <person name="Riley R."/>
            <person name="Tritt A."/>
            <person name="Adam C."/>
            <person name="Daum C."/>
            <person name="Floudas D."/>
            <person name="Sun H."/>
            <person name="Yadav J.S."/>
            <person name="Pangilinan J."/>
            <person name="Larsson K.H."/>
            <person name="Matsuura K."/>
            <person name="Barry K."/>
            <person name="Labutti K."/>
            <person name="Kuo R."/>
            <person name="Ohm R.A."/>
            <person name="Bhattacharya S.S."/>
            <person name="Shirouzu T."/>
            <person name="Yoshinaga Y."/>
            <person name="Martin F.M."/>
            <person name="Grigoriev I.V."/>
            <person name="Hibbett D.S."/>
        </authorList>
    </citation>
    <scope>NUCLEOTIDE SEQUENCE [LARGE SCALE GENOMIC DNA]</scope>
    <source>
        <strain evidence="2 3">CBS 109695</strain>
    </source>
</reference>
<accession>A0A167SW63</accession>
<dbReference type="EMBL" id="KV418714">
    <property type="protein sequence ID" value="KZP02307.1"/>
    <property type="molecule type" value="Genomic_DNA"/>
</dbReference>
<feature type="region of interest" description="Disordered" evidence="1">
    <location>
        <begin position="111"/>
        <end position="145"/>
    </location>
</feature>
<name>A0A167SW63_9AGAM</name>
<protein>
    <submittedName>
        <fullName evidence="2">Uncharacterized protein</fullName>
    </submittedName>
</protein>
<evidence type="ECO:0000313" key="2">
    <source>
        <dbReference type="EMBL" id="KZP02307.1"/>
    </source>
</evidence>
<sequence length="277" mass="30944">MANCAYVIIDRPSSPNVPPDSVIVSYLKQIAAADQNSVRHKQQKDPQQYRLASQFDPDIIKVILRYAKGRYSRCHHQKCLKRIHMTDALRKFKACALCRAKAALSPTALNSPDANTDVDLSDDEASDAASTSIDENDQADGDTHTTDTFSRNLYANVERTYLKGRQITFDERFAVLSPDGRKLSATMSFVIEGMQDTLYRIWPRARELSESNMYHYVDGDIVCTRTFPCCCWAPDFALGLDGHPSQECGGRVNFVGTPAPWIGTDVHEVHVAFVHPG</sequence>
<proteinExistence type="predicted"/>
<organism evidence="2 3">
    <name type="scientific">Athelia psychrophila</name>
    <dbReference type="NCBI Taxonomy" id="1759441"/>
    <lineage>
        <taxon>Eukaryota</taxon>
        <taxon>Fungi</taxon>
        <taxon>Dikarya</taxon>
        <taxon>Basidiomycota</taxon>
        <taxon>Agaricomycotina</taxon>
        <taxon>Agaricomycetes</taxon>
        <taxon>Agaricomycetidae</taxon>
        <taxon>Atheliales</taxon>
        <taxon>Atheliaceae</taxon>
        <taxon>Athelia</taxon>
    </lineage>
</organism>
<dbReference type="AlphaFoldDB" id="A0A167SW63"/>